<organism evidence="3 4">
    <name type="scientific">Naegleria lovaniensis</name>
    <name type="common">Amoeba</name>
    <dbReference type="NCBI Taxonomy" id="51637"/>
    <lineage>
        <taxon>Eukaryota</taxon>
        <taxon>Discoba</taxon>
        <taxon>Heterolobosea</taxon>
        <taxon>Tetramitia</taxon>
        <taxon>Eutetramitia</taxon>
        <taxon>Vahlkampfiidae</taxon>
        <taxon>Naegleria</taxon>
    </lineage>
</organism>
<keyword evidence="2" id="KW-0472">Membrane</keyword>
<name>A0AA88GPZ3_NAELO</name>
<sequence length="562" mass="64064">MSFSTTTSYSGGVTATNSSSSTSTTTTTSQQQQPTHKNHHFNTSGFTTSIPSHQNNKIPSSTLPSTPPHHLRNFLLCYLLFNVFLKYYYIYPHHEYNMNILVLQCTFIFQKYLRNYYHNSIEDVIQQNKSTMILSNGHGGGGGGSIMSSTTSTFQKSNNSSINNNTNNTSLSSSNSSNSHNNSNNNNHNTNNITNTTSLPPSSPHHSPHSIGNSSTLSNQSLIYKCIAILHFLMTLISIYYSIFYILFQYGIFHFILYFLPNIIYYTIYLKIHRSNSSSNDSKQINTKMNSKMFLLIFINMVLLPSIETTYYIWIYPLLFLPPISEHQITSTLHIGNIINTQYILFLILHCVNMLVLHCWIYLDIHIHYIYSHMKLIGCWKKEHRSKDKLLSSASNSSGNSSNSSGGSSASSSGSNSGSNSGNSASGHHPMNGTSTTSIETWRTEKSYSCNQLVHFNNSIFRSLGKKFNRNRPDNTYDLILYIVFYPFKYLFYNINIYSYVLLILLGLSTLMLISIFAYYSLFSYSNQYLIYFVLLLWNYYLLSKSIDKTVQCNKHLIIRND</sequence>
<feature type="transmembrane region" description="Helical" evidence="2">
    <location>
        <begin position="222"/>
        <end position="246"/>
    </location>
</feature>
<dbReference type="RefSeq" id="XP_044547931.1">
    <property type="nucleotide sequence ID" value="XM_044695206.1"/>
</dbReference>
<gene>
    <name evidence="3" type="ORF">C9374_005454</name>
</gene>
<evidence type="ECO:0000313" key="4">
    <source>
        <dbReference type="Proteomes" id="UP000816034"/>
    </source>
</evidence>
<comment type="caution">
    <text evidence="3">The sequence shown here is derived from an EMBL/GenBank/DDBJ whole genome shotgun (WGS) entry which is preliminary data.</text>
</comment>
<feature type="region of interest" description="Disordered" evidence="1">
    <location>
        <begin position="1"/>
        <end position="64"/>
    </location>
</feature>
<keyword evidence="4" id="KW-1185">Reference proteome</keyword>
<evidence type="ECO:0000256" key="2">
    <source>
        <dbReference type="SAM" id="Phobius"/>
    </source>
</evidence>
<protein>
    <submittedName>
        <fullName evidence="3">Uncharacterized protein</fullName>
    </submittedName>
</protein>
<feature type="compositionally biased region" description="Low complexity" evidence="1">
    <location>
        <begin position="18"/>
        <end position="33"/>
    </location>
</feature>
<feature type="compositionally biased region" description="Low complexity" evidence="1">
    <location>
        <begin position="146"/>
        <end position="200"/>
    </location>
</feature>
<feature type="transmembrane region" description="Helical" evidence="2">
    <location>
        <begin position="497"/>
        <end position="520"/>
    </location>
</feature>
<dbReference type="EMBL" id="PYSW02000024">
    <property type="protein sequence ID" value="KAG2382252.1"/>
    <property type="molecule type" value="Genomic_DNA"/>
</dbReference>
<feature type="compositionally biased region" description="Polar residues" evidence="1">
    <location>
        <begin position="1"/>
        <end position="17"/>
    </location>
</feature>
<evidence type="ECO:0000313" key="3">
    <source>
        <dbReference type="EMBL" id="KAG2382252.1"/>
    </source>
</evidence>
<feature type="transmembrane region" description="Helical" evidence="2">
    <location>
        <begin position="293"/>
        <end position="314"/>
    </location>
</feature>
<keyword evidence="2" id="KW-1133">Transmembrane helix</keyword>
<feature type="compositionally biased region" description="Low complexity" evidence="1">
    <location>
        <begin position="392"/>
        <end position="427"/>
    </location>
</feature>
<reference evidence="3 4" key="1">
    <citation type="journal article" date="2018" name="BMC Genomics">
        <title>The genome of Naegleria lovaniensis, the basis for a comparative approach to unravel pathogenicity factors of the human pathogenic amoeba N. fowleri.</title>
        <authorList>
            <person name="Liechti N."/>
            <person name="Schurch N."/>
            <person name="Bruggmann R."/>
            <person name="Wittwer M."/>
        </authorList>
    </citation>
    <scope>NUCLEOTIDE SEQUENCE [LARGE SCALE GENOMIC DNA]</scope>
    <source>
        <strain evidence="3 4">ATCC 30569</strain>
    </source>
</reference>
<feature type="compositionally biased region" description="Polar residues" evidence="1">
    <location>
        <begin position="41"/>
        <end position="58"/>
    </location>
</feature>
<feature type="region of interest" description="Disordered" evidence="1">
    <location>
        <begin position="391"/>
        <end position="436"/>
    </location>
</feature>
<dbReference type="Proteomes" id="UP000816034">
    <property type="component" value="Unassembled WGS sequence"/>
</dbReference>
<feature type="transmembrane region" description="Helical" evidence="2">
    <location>
        <begin position="526"/>
        <end position="543"/>
    </location>
</feature>
<keyword evidence="2" id="KW-0812">Transmembrane</keyword>
<accession>A0AA88GPZ3</accession>
<proteinExistence type="predicted"/>
<feature type="region of interest" description="Disordered" evidence="1">
    <location>
        <begin position="145"/>
        <end position="212"/>
    </location>
</feature>
<dbReference type="PANTHER" id="PTHR33416">
    <property type="entry name" value="NUCLEAR PORE COMPLEX PROTEIN NUP1"/>
    <property type="match status" value="1"/>
</dbReference>
<dbReference type="GeneID" id="68097909"/>
<feature type="transmembrane region" description="Helical" evidence="2">
    <location>
        <begin position="73"/>
        <end position="90"/>
    </location>
</feature>
<feature type="transmembrane region" description="Helical" evidence="2">
    <location>
        <begin position="343"/>
        <end position="365"/>
    </location>
</feature>
<feature type="transmembrane region" description="Helical" evidence="2">
    <location>
        <begin position="252"/>
        <end position="272"/>
    </location>
</feature>
<dbReference type="AlphaFoldDB" id="A0AA88GPZ3"/>
<dbReference type="PANTHER" id="PTHR33416:SF20">
    <property type="entry name" value="NUCLEAR PORE COMPLEX PROTEIN NUP1"/>
    <property type="match status" value="1"/>
</dbReference>
<evidence type="ECO:0000256" key="1">
    <source>
        <dbReference type="SAM" id="MobiDB-lite"/>
    </source>
</evidence>